<comment type="caution">
    <text evidence="2">The sequence shown here is derived from an EMBL/GenBank/DDBJ whole genome shotgun (WGS) entry which is preliminary data.</text>
</comment>
<proteinExistence type="predicted"/>
<sequence>MTGNNTAPVLDGNGDPVAVPPEIVPDDTFRTFMAGRVPAKKCPHYISKQEAEAGFKKCERC</sequence>
<protein>
    <recommendedName>
        <fullName evidence="4">DUF3039 domain-containing protein</fullName>
    </recommendedName>
</protein>
<evidence type="ECO:0000256" key="1">
    <source>
        <dbReference type="SAM" id="MobiDB-lite"/>
    </source>
</evidence>
<evidence type="ECO:0008006" key="4">
    <source>
        <dbReference type="Google" id="ProtNLM"/>
    </source>
</evidence>
<dbReference type="Proteomes" id="UP000295626">
    <property type="component" value="Unassembled WGS sequence"/>
</dbReference>
<organism evidence="2 3">
    <name type="scientific">Micromonospora fluostatini</name>
    <dbReference type="NCBI Taxonomy" id="1629071"/>
    <lineage>
        <taxon>Bacteria</taxon>
        <taxon>Bacillati</taxon>
        <taxon>Actinomycetota</taxon>
        <taxon>Actinomycetes</taxon>
        <taxon>Micromonosporales</taxon>
        <taxon>Micromonosporaceae</taxon>
        <taxon>Micromonospora</taxon>
    </lineage>
</organism>
<accession>A0ABY2DM84</accession>
<evidence type="ECO:0000313" key="2">
    <source>
        <dbReference type="EMBL" id="TDC02656.1"/>
    </source>
</evidence>
<reference evidence="2 3" key="1">
    <citation type="submission" date="2019-02" db="EMBL/GenBank/DDBJ databases">
        <title>Draft genome sequences of novel Actinobacteria.</title>
        <authorList>
            <person name="Sahin N."/>
            <person name="Ay H."/>
            <person name="Saygin H."/>
        </authorList>
    </citation>
    <scope>NUCLEOTIDE SEQUENCE [LARGE SCALE GENOMIC DNA]</scope>
    <source>
        <strain evidence="2 3">JCM 30529</strain>
    </source>
</reference>
<evidence type="ECO:0000313" key="3">
    <source>
        <dbReference type="Proteomes" id="UP000295626"/>
    </source>
</evidence>
<keyword evidence="3" id="KW-1185">Reference proteome</keyword>
<feature type="region of interest" description="Disordered" evidence="1">
    <location>
        <begin position="1"/>
        <end position="20"/>
    </location>
</feature>
<gene>
    <name evidence="2" type="ORF">E1091_00195</name>
</gene>
<dbReference type="EMBL" id="SMKE01000002">
    <property type="protein sequence ID" value="TDC02656.1"/>
    <property type="molecule type" value="Genomic_DNA"/>
</dbReference>
<name>A0ABY2DM84_9ACTN</name>